<keyword evidence="1" id="KW-0472">Membrane</keyword>
<gene>
    <name evidence="2" type="ORF">GJ699_17165</name>
</gene>
<sequence>MLCMGALSGDGISERIVQASAPHPLECWKYDTFNINTMAFPHPAQNHIRYLCMVLQVVLQIFLVVQVSFFILAWSAPVPLQPLGWHMQVLPDGMTVADMQQLPSLQRLLGVVIGLLPLGFLVFGVIRLRQTLNELQRGAIFAARTIGYLRTFAGAVFASVSLASLERPLRAIALNLTSDHPSFEVRLDVTSNEVLLLLVCGLFYLIAAIMHEGRRLGEENEGFI</sequence>
<comment type="caution">
    <text evidence="2">The sequence shown here is derived from an EMBL/GenBank/DDBJ whole genome shotgun (WGS) entry which is preliminary data.</text>
</comment>
<feature type="transmembrane region" description="Helical" evidence="1">
    <location>
        <begin position="194"/>
        <end position="210"/>
    </location>
</feature>
<dbReference type="EMBL" id="WKJK01000008">
    <property type="protein sequence ID" value="MRW91726.1"/>
    <property type="molecule type" value="Genomic_DNA"/>
</dbReference>
<evidence type="ECO:0000313" key="2">
    <source>
        <dbReference type="EMBL" id="MRW91726.1"/>
    </source>
</evidence>
<feature type="transmembrane region" description="Helical" evidence="1">
    <location>
        <begin position="147"/>
        <end position="165"/>
    </location>
</feature>
<reference evidence="2 3" key="1">
    <citation type="submission" date="2019-11" db="EMBL/GenBank/DDBJ databases">
        <title>Novel species isolated from a subtropical stream in China.</title>
        <authorList>
            <person name="Lu H."/>
        </authorList>
    </citation>
    <scope>NUCLEOTIDE SEQUENCE [LARGE SCALE GENOMIC DNA]</scope>
    <source>
        <strain evidence="2 3">FT80W</strain>
    </source>
</reference>
<keyword evidence="1" id="KW-1133">Transmembrane helix</keyword>
<proteinExistence type="predicted"/>
<name>A0A6I2L509_9BURK</name>
<evidence type="ECO:0000256" key="1">
    <source>
        <dbReference type="SAM" id="Phobius"/>
    </source>
</evidence>
<dbReference type="Proteomes" id="UP000433309">
    <property type="component" value="Unassembled WGS sequence"/>
</dbReference>
<dbReference type="AlphaFoldDB" id="A0A6I2L509"/>
<accession>A0A6I2L509</accession>
<protein>
    <submittedName>
        <fullName evidence="2">DUF2975 domain-containing protein</fullName>
    </submittedName>
</protein>
<organism evidence="2 3">
    <name type="scientific">Duganella guangzhouensis</name>
    <dbReference type="NCBI Taxonomy" id="2666084"/>
    <lineage>
        <taxon>Bacteria</taxon>
        <taxon>Pseudomonadati</taxon>
        <taxon>Pseudomonadota</taxon>
        <taxon>Betaproteobacteria</taxon>
        <taxon>Burkholderiales</taxon>
        <taxon>Oxalobacteraceae</taxon>
        <taxon>Telluria group</taxon>
        <taxon>Duganella</taxon>
    </lineage>
</organism>
<keyword evidence="3" id="KW-1185">Reference proteome</keyword>
<keyword evidence="1" id="KW-0812">Transmembrane</keyword>
<evidence type="ECO:0000313" key="3">
    <source>
        <dbReference type="Proteomes" id="UP000433309"/>
    </source>
</evidence>
<feature type="transmembrane region" description="Helical" evidence="1">
    <location>
        <begin position="108"/>
        <end position="126"/>
    </location>
</feature>
<feature type="transmembrane region" description="Helical" evidence="1">
    <location>
        <begin position="50"/>
        <end position="74"/>
    </location>
</feature>